<protein>
    <submittedName>
        <fullName evidence="2">M6 family metalloprotease domain-containing protein</fullName>
    </submittedName>
</protein>
<dbReference type="RefSeq" id="WP_377128562.1">
    <property type="nucleotide sequence ID" value="NZ_JBHRSD010000047.1"/>
</dbReference>
<gene>
    <name evidence="2" type="ORF">ACFOEE_19650</name>
</gene>
<dbReference type="NCBIfam" id="TIGR03296">
    <property type="entry name" value="M6dom_TIGR03296"/>
    <property type="match status" value="1"/>
</dbReference>
<keyword evidence="2" id="KW-0482">Metalloprotease</keyword>
<dbReference type="PANTHER" id="PTHR41775">
    <property type="entry name" value="SECRETED PROTEIN-RELATED"/>
    <property type="match status" value="1"/>
</dbReference>
<dbReference type="EMBL" id="JBHRSD010000047">
    <property type="protein sequence ID" value="MFC3034724.1"/>
    <property type="molecule type" value="Genomic_DNA"/>
</dbReference>
<dbReference type="PANTHER" id="PTHR41775:SF1">
    <property type="entry name" value="PEPTIDASE M6-LIKE DOMAIN-CONTAINING PROTEIN"/>
    <property type="match status" value="1"/>
</dbReference>
<sequence>MKNNLKLLAIPLTLLTSSLAYAAVPYQNETYPFKQPNGDTVIITLNGNTYFAEQRAANGKLVIFDEVLNGMAYAKVSDDGKTLQSTGVLVTKANAKRLARAEVGQLEQVSKTLVKEHIHTAKQNFFAETADVNAQLVEPSAISGTVKGLTIIIDFPDARGTITKGQVESFLNDLNYSEFGNAQSVRGYFRSVSGNQLDYTNTVTAYYTAKNNKAYYADSRYSSTVRSQELIKEALNWLENTQGFNFASLTTNGSKQIRGLNIFYAGASDSSWSKGLWPHMAQLSPRFCADGVCTDRYQITDMGNSLAIGTFVHESGHLITNWPDLYDYDGTSQGSVASFGVMGFGAIGDTNRFKPTRPVAPLRATAGWDTVTELNPALNANAPSGRLTHTAASNTSYKWSNPQNTQEAFYIEAIHRAGQNSEQPDQGLAIWHVDPAGNNSDEWHPYIQMEHADARRDPENNRNRGDANDLFDVNGEFSATLPNALTSKGTNSLWWNGNDSGLAISGVSDPAATISFDLGAVEPPAGEVYTGYLNNKQQAIQPNGNWFQYAGGTIKATLQGPAGADFDLKLEKWVNGAWQQVAVSESPTSNEAITYSASNGYYRFIVLSYSGAGDYLLNVNK</sequence>
<accession>A0ABV7CPW9</accession>
<dbReference type="Proteomes" id="UP001595453">
    <property type="component" value="Unassembled WGS sequence"/>
</dbReference>
<dbReference type="Gene3D" id="2.60.120.380">
    <property type="match status" value="1"/>
</dbReference>
<dbReference type="InterPro" id="IPR008757">
    <property type="entry name" value="Peptidase_M6-like_domain"/>
</dbReference>
<proteinExistence type="predicted"/>
<evidence type="ECO:0000313" key="2">
    <source>
        <dbReference type="EMBL" id="MFC3034724.1"/>
    </source>
</evidence>
<evidence type="ECO:0000256" key="1">
    <source>
        <dbReference type="SAM" id="SignalP"/>
    </source>
</evidence>
<keyword evidence="1" id="KW-0732">Signal</keyword>
<keyword evidence="3" id="KW-1185">Reference proteome</keyword>
<feature type="signal peptide" evidence="1">
    <location>
        <begin position="1"/>
        <end position="22"/>
    </location>
</feature>
<name>A0ABV7CPW9_9GAMM</name>
<keyword evidence="2" id="KW-0378">Hydrolase</keyword>
<reference evidence="3" key="1">
    <citation type="journal article" date="2019" name="Int. J. Syst. Evol. Microbiol.">
        <title>The Global Catalogue of Microorganisms (GCM) 10K type strain sequencing project: providing services to taxonomists for standard genome sequencing and annotation.</title>
        <authorList>
            <consortium name="The Broad Institute Genomics Platform"/>
            <consortium name="The Broad Institute Genome Sequencing Center for Infectious Disease"/>
            <person name="Wu L."/>
            <person name="Ma J."/>
        </authorList>
    </citation>
    <scope>NUCLEOTIDE SEQUENCE [LARGE SCALE GENOMIC DNA]</scope>
    <source>
        <strain evidence="3">KCTC 42730</strain>
    </source>
</reference>
<comment type="caution">
    <text evidence="2">The sequence shown here is derived from an EMBL/GenBank/DDBJ whole genome shotgun (WGS) entry which is preliminary data.</text>
</comment>
<keyword evidence="2" id="KW-0645">Protease</keyword>
<feature type="chain" id="PRO_5047302742" evidence="1">
    <location>
        <begin position="23"/>
        <end position="621"/>
    </location>
</feature>
<dbReference type="GO" id="GO:0008237">
    <property type="term" value="F:metallopeptidase activity"/>
    <property type="evidence" value="ECO:0007669"/>
    <property type="project" value="UniProtKB-KW"/>
</dbReference>
<evidence type="ECO:0000313" key="3">
    <source>
        <dbReference type="Proteomes" id="UP001595453"/>
    </source>
</evidence>
<organism evidence="2 3">
    <name type="scientific">Pseudoalteromonas fenneropenaei</name>
    <dbReference type="NCBI Taxonomy" id="1737459"/>
    <lineage>
        <taxon>Bacteria</taxon>
        <taxon>Pseudomonadati</taxon>
        <taxon>Pseudomonadota</taxon>
        <taxon>Gammaproteobacteria</taxon>
        <taxon>Alteromonadales</taxon>
        <taxon>Pseudoalteromonadaceae</taxon>
        <taxon>Pseudoalteromonas</taxon>
    </lineage>
</organism>